<evidence type="ECO:0000313" key="2">
    <source>
        <dbReference type="Proteomes" id="UP001221757"/>
    </source>
</evidence>
<proteinExistence type="predicted"/>
<dbReference type="Proteomes" id="UP001221757">
    <property type="component" value="Unassembled WGS sequence"/>
</dbReference>
<dbReference type="SUPFAM" id="SSF52047">
    <property type="entry name" value="RNI-like"/>
    <property type="match status" value="1"/>
</dbReference>
<evidence type="ECO:0008006" key="3">
    <source>
        <dbReference type="Google" id="ProtNLM"/>
    </source>
</evidence>
<comment type="caution">
    <text evidence="1">The sequence shown here is derived from an EMBL/GenBank/DDBJ whole genome shotgun (WGS) entry which is preliminary data.</text>
</comment>
<dbReference type="Gene3D" id="3.80.10.10">
    <property type="entry name" value="Ribonuclease Inhibitor"/>
    <property type="match status" value="1"/>
</dbReference>
<sequence length="465" mass="52528">MPTGVWSKINRSLRRPILRTDWERPLFYTHRVRRISCTDISFPPALNLSEVFEMLRLSLPTQHLLPNLRSLTWLFNKTSDSSLPHALLLFSPRITQIVLGHFKSRTHLTLLSALGGKCPVLTDVRLIQAEIQDASESQTVSSFVRELKCVHALDLNYLNETALEHISRLPTLRVLKLGTPHIFDTAISASMLPVPKFIALQYLELKSASSQCMITFVRNMTHSPLASLLINLSPPPDFALTVDIYVALEKYLPPTSLTLLSMTSNPASTSPGFWIDQPPLQIDEICHLFHFPNLTSVTLGPPAGFDLDDEDILALSEAWPRIVDLSLGSCHLPRTTLRSLVFLAQHCLFLNRLELSLDASIIPEMDQSLPKRIRQFSLVEWEIADSVLASSLLVARFLSGVFPSLDGIRTNMQDEENHDDGAAGVLKSRWMEVEVALPVCHEMRYEERYWAQKACYRSRSLSREL</sequence>
<dbReference type="InterPro" id="IPR032675">
    <property type="entry name" value="LRR_dom_sf"/>
</dbReference>
<reference evidence="1" key="1">
    <citation type="submission" date="2023-03" db="EMBL/GenBank/DDBJ databases">
        <title>Massive genome expansion in bonnet fungi (Mycena s.s.) driven by repeated elements and novel gene families across ecological guilds.</title>
        <authorList>
            <consortium name="Lawrence Berkeley National Laboratory"/>
            <person name="Harder C.B."/>
            <person name="Miyauchi S."/>
            <person name="Viragh M."/>
            <person name="Kuo A."/>
            <person name="Thoen E."/>
            <person name="Andreopoulos B."/>
            <person name="Lu D."/>
            <person name="Skrede I."/>
            <person name="Drula E."/>
            <person name="Henrissat B."/>
            <person name="Morin E."/>
            <person name="Kohler A."/>
            <person name="Barry K."/>
            <person name="LaButti K."/>
            <person name="Morin E."/>
            <person name="Salamov A."/>
            <person name="Lipzen A."/>
            <person name="Mereny Z."/>
            <person name="Hegedus B."/>
            <person name="Baldrian P."/>
            <person name="Stursova M."/>
            <person name="Weitz H."/>
            <person name="Taylor A."/>
            <person name="Grigoriev I.V."/>
            <person name="Nagy L.G."/>
            <person name="Martin F."/>
            <person name="Kauserud H."/>
        </authorList>
    </citation>
    <scope>NUCLEOTIDE SEQUENCE</scope>
    <source>
        <strain evidence="1">CBHHK067</strain>
    </source>
</reference>
<gene>
    <name evidence="1" type="ORF">B0H17DRAFT_1130568</name>
</gene>
<keyword evidence="2" id="KW-1185">Reference proteome</keyword>
<organism evidence="1 2">
    <name type="scientific">Mycena rosella</name>
    <name type="common">Pink bonnet</name>
    <name type="synonym">Agaricus rosellus</name>
    <dbReference type="NCBI Taxonomy" id="1033263"/>
    <lineage>
        <taxon>Eukaryota</taxon>
        <taxon>Fungi</taxon>
        <taxon>Dikarya</taxon>
        <taxon>Basidiomycota</taxon>
        <taxon>Agaricomycotina</taxon>
        <taxon>Agaricomycetes</taxon>
        <taxon>Agaricomycetidae</taxon>
        <taxon>Agaricales</taxon>
        <taxon>Marasmiineae</taxon>
        <taxon>Mycenaceae</taxon>
        <taxon>Mycena</taxon>
    </lineage>
</organism>
<evidence type="ECO:0000313" key="1">
    <source>
        <dbReference type="EMBL" id="KAJ7697264.1"/>
    </source>
</evidence>
<dbReference type="EMBL" id="JARKIE010000031">
    <property type="protein sequence ID" value="KAJ7697264.1"/>
    <property type="molecule type" value="Genomic_DNA"/>
</dbReference>
<accession>A0AAD7DTE3</accession>
<name>A0AAD7DTE3_MYCRO</name>
<dbReference type="AlphaFoldDB" id="A0AAD7DTE3"/>
<protein>
    <recommendedName>
        <fullName evidence="3">F-box domain-containing protein</fullName>
    </recommendedName>
</protein>